<dbReference type="RefSeq" id="WP_008438425.1">
    <property type="nucleotide sequence ID" value="NZ_LVJS01000138.1"/>
</dbReference>
<comment type="caution">
    <text evidence="1">The sequence shown here is derived from an EMBL/GenBank/DDBJ whole genome shotgun (WGS) entry which is preliminary data.</text>
</comment>
<gene>
    <name evidence="1" type="ORF">RHOFW104T7_02595</name>
</gene>
<dbReference type="AlphaFoldDB" id="A0A154QEK1"/>
<keyword evidence="2" id="KW-1185">Reference proteome</keyword>
<sequence>MTDTSSHLLSVWAFDKHGHKVHPYKGKLGAKKGLYCVNFANDTNKFQGLSEEELIQAIKQGRFRHRGTIRMCGANMSSGSNAFAPAMYEGKRVKDF</sequence>
<evidence type="ECO:0000313" key="1">
    <source>
        <dbReference type="EMBL" id="KZC22039.1"/>
    </source>
</evidence>
<organism evidence="1 2">
    <name type="scientific">Rhodanobacter thiooxydans</name>
    <dbReference type="NCBI Taxonomy" id="416169"/>
    <lineage>
        <taxon>Bacteria</taxon>
        <taxon>Pseudomonadati</taxon>
        <taxon>Pseudomonadota</taxon>
        <taxon>Gammaproteobacteria</taxon>
        <taxon>Lysobacterales</taxon>
        <taxon>Rhodanobacteraceae</taxon>
        <taxon>Rhodanobacter</taxon>
    </lineage>
</organism>
<accession>A0A154QEK1</accession>
<reference evidence="1 2" key="1">
    <citation type="journal article" date="2016" name="MBio">
        <title>Lateral Gene Transfer in a Heavy Metal-Contaminated-Groundwater Microbial Community.</title>
        <authorList>
            <person name="Hemme C.L."/>
            <person name="Green S.J."/>
            <person name="Rishishwar L."/>
            <person name="Prakash O."/>
            <person name="Pettenato A."/>
            <person name="Chakraborty R."/>
            <person name="Deutschbauer A.M."/>
            <person name="Van Nostrand J.D."/>
            <person name="Wu L."/>
            <person name="He Z."/>
            <person name="Jordan I.K."/>
            <person name="Hazen T.C."/>
            <person name="Arkin A.P."/>
            <person name="Kostka J.E."/>
            <person name="Zhou J."/>
        </authorList>
    </citation>
    <scope>NUCLEOTIDE SEQUENCE [LARGE SCALE GENOMIC DNA]</scope>
    <source>
        <strain evidence="1 2">FW104-T7</strain>
    </source>
</reference>
<dbReference type="Proteomes" id="UP000076131">
    <property type="component" value="Unassembled WGS sequence"/>
</dbReference>
<protein>
    <submittedName>
        <fullName evidence="1">Uncharacterized protein</fullName>
    </submittedName>
</protein>
<proteinExistence type="predicted"/>
<name>A0A154QEK1_9GAMM</name>
<dbReference type="EMBL" id="LVJS01000138">
    <property type="protein sequence ID" value="KZC22039.1"/>
    <property type="molecule type" value="Genomic_DNA"/>
</dbReference>
<evidence type="ECO:0000313" key="2">
    <source>
        <dbReference type="Proteomes" id="UP000076131"/>
    </source>
</evidence>